<reference evidence="6 7" key="1">
    <citation type="submission" date="2021-03" db="EMBL/GenBank/DDBJ databases">
        <title>Genomic Encyclopedia of Type Strains, Phase IV (KMG-IV): sequencing the most valuable type-strain genomes for metagenomic binning, comparative biology and taxonomic classification.</title>
        <authorList>
            <person name="Goeker M."/>
        </authorList>
    </citation>
    <scope>NUCLEOTIDE SEQUENCE [LARGE SCALE GENOMIC DNA]</scope>
    <source>
        <strain evidence="6 7">DSM 6139</strain>
    </source>
</reference>
<comment type="caution">
    <text evidence="6">The sequence shown here is derived from an EMBL/GenBank/DDBJ whole genome shotgun (WGS) entry which is preliminary data.</text>
</comment>
<evidence type="ECO:0000256" key="2">
    <source>
        <dbReference type="ARBA" id="ARBA00022723"/>
    </source>
</evidence>
<dbReference type="InterPro" id="IPR051453">
    <property type="entry name" value="MBL_Glyoxalase_II"/>
</dbReference>
<dbReference type="RefSeq" id="WP_209459132.1">
    <property type="nucleotide sequence ID" value="NZ_JAGGKC010000009.1"/>
</dbReference>
<keyword evidence="2" id="KW-0479">Metal-binding</keyword>
<keyword evidence="7" id="KW-1185">Reference proteome</keyword>
<dbReference type="InterPro" id="IPR001279">
    <property type="entry name" value="Metallo-B-lactamas"/>
</dbReference>
<evidence type="ECO:0000313" key="6">
    <source>
        <dbReference type="EMBL" id="MBP1918912.1"/>
    </source>
</evidence>
<accession>A0ABS4G2Z1</accession>
<dbReference type="Proteomes" id="UP001519271">
    <property type="component" value="Unassembled WGS sequence"/>
</dbReference>
<dbReference type="SUPFAM" id="SSF56281">
    <property type="entry name" value="Metallo-hydrolase/oxidoreductase"/>
    <property type="match status" value="1"/>
</dbReference>
<evidence type="ECO:0000313" key="7">
    <source>
        <dbReference type="Proteomes" id="UP001519271"/>
    </source>
</evidence>
<keyword evidence="4" id="KW-0862">Zinc</keyword>
<dbReference type="Gene3D" id="3.60.15.10">
    <property type="entry name" value="Ribonuclease Z/Hydroxyacylglutathione hydrolase-like"/>
    <property type="match status" value="1"/>
</dbReference>
<dbReference type="PANTHER" id="PTHR46233">
    <property type="entry name" value="HYDROXYACYLGLUTATHIONE HYDROLASE GLOC"/>
    <property type="match status" value="1"/>
</dbReference>
<feature type="domain" description="Metallo-beta-lactamase" evidence="5">
    <location>
        <begin position="19"/>
        <end position="206"/>
    </location>
</feature>
<sequence length="295" mass="32971">MFIKKVKGNTFLVETSFQSIPFYKLEGGKIIMVDCGLIEEREGILNLFSMEGLKPAAVLATHAHVDHIGNAAYFQKEFGARIIMNEVEAAVANSIRGLKTTYSTLAATDIMKHFGNMVVEADEKIGMHEDHVEVLGADFRIIAVPGHSPGHIAVLTPDNVACIGDTLASCDVLGSSRMMYSFSISKDLESKRSLMDLDADKFVLSHKGAFDEIRSIIPANIKYFEDSADEVLSLIETPVGFEELLDRVIRHKGTKVASLYKYNRMERMTRPLLEFLIDTGRLRCEIVDNRLYYVK</sequence>
<dbReference type="InterPro" id="IPR036866">
    <property type="entry name" value="RibonucZ/Hydroxyglut_hydro"/>
</dbReference>
<protein>
    <submittedName>
        <fullName evidence="6">Glyoxylase-like metal-dependent hydrolase (Beta-lactamase superfamily II)</fullName>
    </submittedName>
</protein>
<organism evidence="6 7">
    <name type="scientific">Youngiibacter multivorans</name>
    <dbReference type="NCBI Taxonomy" id="937251"/>
    <lineage>
        <taxon>Bacteria</taxon>
        <taxon>Bacillati</taxon>
        <taxon>Bacillota</taxon>
        <taxon>Clostridia</taxon>
        <taxon>Eubacteriales</taxon>
        <taxon>Clostridiaceae</taxon>
        <taxon>Youngiibacter</taxon>
    </lineage>
</organism>
<evidence type="ECO:0000256" key="4">
    <source>
        <dbReference type="ARBA" id="ARBA00022833"/>
    </source>
</evidence>
<dbReference type="Pfam" id="PF00753">
    <property type="entry name" value="Lactamase_B"/>
    <property type="match status" value="1"/>
</dbReference>
<evidence type="ECO:0000256" key="1">
    <source>
        <dbReference type="ARBA" id="ARBA00001947"/>
    </source>
</evidence>
<name>A0ABS4G2Z1_9CLOT</name>
<comment type="cofactor">
    <cofactor evidence="1">
        <name>Zn(2+)</name>
        <dbReference type="ChEBI" id="CHEBI:29105"/>
    </cofactor>
</comment>
<dbReference type="SMART" id="SM00849">
    <property type="entry name" value="Lactamase_B"/>
    <property type="match status" value="1"/>
</dbReference>
<evidence type="ECO:0000256" key="3">
    <source>
        <dbReference type="ARBA" id="ARBA00022801"/>
    </source>
</evidence>
<dbReference type="EMBL" id="JAGGKC010000009">
    <property type="protein sequence ID" value="MBP1918912.1"/>
    <property type="molecule type" value="Genomic_DNA"/>
</dbReference>
<keyword evidence="3" id="KW-0378">Hydrolase</keyword>
<proteinExistence type="predicted"/>
<dbReference type="PANTHER" id="PTHR46233:SF3">
    <property type="entry name" value="HYDROXYACYLGLUTATHIONE HYDROLASE GLOC"/>
    <property type="match status" value="1"/>
</dbReference>
<evidence type="ECO:0000259" key="5">
    <source>
        <dbReference type="SMART" id="SM00849"/>
    </source>
</evidence>
<gene>
    <name evidence="6" type="ORF">J2Z34_001392</name>
</gene>